<dbReference type="EMBL" id="MGAF01000052">
    <property type="protein sequence ID" value="OGK39348.1"/>
    <property type="molecule type" value="Genomic_DNA"/>
</dbReference>
<evidence type="ECO:0000259" key="1">
    <source>
        <dbReference type="Pfam" id="PF18929"/>
    </source>
</evidence>
<feature type="domain" description="DUF5678" evidence="1">
    <location>
        <begin position="11"/>
        <end position="48"/>
    </location>
</feature>
<evidence type="ECO:0000313" key="3">
    <source>
        <dbReference type="Proteomes" id="UP000179270"/>
    </source>
</evidence>
<sequence length="63" mass="7162">MKADIPKNIYEKYSGKKVAIVDGRVVAASDSIIISLNIAKKKFPHKKITLFSVMRQEDRPFLL</sequence>
<dbReference type="AlphaFoldDB" id="A0A1F7I7K6"/>
<comment type="caution">
    <text evidence="2">The sequence shown here is derived from an EMBL/GenBank/DDBJ whole genome shotgun (WGS) entry which is preliminary data.</text>
</comment>
<dbReference type="InterPro" id="IPR043734">
    <property type="entry name" value="DUF5678"/>
</dbReference>
<reference evidence="2 3" key="1">
    <citation type="journal article" date="2016" name="Nat. Commun.">
        <title>Thousands of microbial genomes shed light on interconnected biogeochemical processes in an aquifer system.</title>
        <authorList>
            <person name="Anantharaman K."/>
            <person name="Brown C.T."/>
            <person name="Hug L.A."/>
            <person name="Sharon I."/>
            <person name="Castelle C.J."/>
            <person name="Probst A.J."/>
            <person name="Thomas B.C."/>
            <person name="Singh A."/>
            <person name="Wilkins M.J."/>
            <person name="Karaoz U."/>
            <person name="Brodie E.L."/>
            <person name="Williams K.H."/>
            <person name="Hubbard S.S."/>
            <person name="Banfield J.F."/>
        </authorList>
    </citation>
    <scope>NUCLEOTIDE SEQUENCE [LARGE SCALE GENOMIC DNA]</scope>
</reference>
<dbReference type="STRING" id="1802055.A3A74_05255"/>
<dbReference type="Proteomes" id="UP000179270">
    <property type="component" value="Unassembled WGS sequence"/>
</dbReference>
<dbReference type="Pfam" id="PF18929">
    <property type="entry name" value="DUF5678"/>
    <property type="match status" value="1"/>
</dbReference>
<accession>A0A1F7I7K6</accession>
<gene>
    <name evidence="2" type="ORF">A3A74_05255</name>
</gene>
<name>A0A1F7I7K6_9BACT</name>
<evidence type="ECO:0000313" key="2">
    <source>
        <dbReference type="EMBL" id="OGK39348.1"/>
    </source>
</evidence>
<proteinExistence type="predicted"/>
<protein>
    <recommendedName>
        <fullName evidence="1">DUF5678 domain-containing protein</fullName>
    </recommendedName>
</protein>
<organism evidence="2 3">
    <name type="scientific">Candidatus Roizmanbacteria bacterium RIFCSPLOWO2_01_FULL_35_13</name>
    <dbReference type="NCBI Taxonomy" id="1802055"/>
    <lineage>
        <taxon>Bacteria</taxon>
        <taxon>Candidatus Roizmaniibacteriota</taxon>
    </lineage>
</organism>